<gene>
    <name evidence="2" type="ORF">B0H63DRAFT_76913</name>
</gene>
<keyword evidence="1" id="KW-0732">Signal</keyword>
<evidence type="ECO:0008006" key="4">
    <source>
        <dbReference type="Google" id="ProtNLM"/>
    </source>
</evidence>
<keyword evidence="3" id="KW-1185">Reference proteome</keyword>
<comment type="caution">
    <text evidence="2">The sequence shown here is derived from an EMBL/GenBank/DDBJ whole genome shotgun (WGS) entry which is preliminary data.</text>
</comment>
<proteinExistence type="predicted"/>
<feature type="chain" id="PRO_5041919252" description="AA1-like domain-containing protein" evidence="1">
    <location>
        <begin position="26"/>
        <end position="160"/>
    </location>
</feature>
<evidence type="ECO:0000313" key="2">
    <source>
        <dbReference type="EMBL" id="KAK3368515.1"/>
    </source>
</evidence>
<reference evidence="2" key="1">
    <citation type="journal article" date="2023" name="Mol. Phylogenet. Evol.">
        <title>Genome-scale phylogeny and comparative genomics of the fungal order Sordariales.</title>
        <authorList>
            <person name="Hensen N."/>
            <person name="Bonometti L."/>
            <person name="Westerberg I."/>
            <person name="Brannstrom I.O."/>
            <person name="Guillou S."/>
            <person name="Cros-Aarteil S."/>
            <person name="Calhoun S."/>
            <person name="Haridas S."/>
            <person name="Kuo A."/>
            <person name="Mondo S."/>
            <person name="Pangilinan J."/>
            <person name="Riley R."/>
            <person name="LaButti K."/>
            <person name="Andreopoulos B."/>
            <person name="Lipzen A."/>
            <person name="Chen C."/>
            <person name="Yan M."/>
            <person name="Daum C."/>
            <person name="Ng V."/>
            <person name="Clum A."/>
            <person name="Steindorff A."/>
            <person name="Ohm R.A."/>
            <person name="Martin F."/>
            <person name="Silar P."/>
            <person name="Natvig D.O."/>
            <person name="Lalanne C."/>
            <person name="Gautier V."/>
            <person name="Ament-Velasquez S.L."/>
            <person name="Kruys A."/>
            <person name="Hutchinson M.I."/>
            <person name="Powell A.J."/>
            <person name="Barry K."/>
            <person name="Miller A.N."/>
            <person name="Grigoriev I.V."/>
            <person name="Debuchy R."/>
            <person name="Gladieux P."/>
            <person name="Hiltunen Thoren M."/>
            <person name="Johannesson H."/>
        </authorList>
    </citation>
    <scope>NUCLEOTIDE SEQUENCE</scope>
    <source>
        <strain evidence="2">CBS 232.78</strain>
    </source>
</reference>
<reference evidence="2" key="2">
    <citation type="submission" date="2023-06" db="EMBL/GenBank/DDBJ databases">
        <authorList>
            <consortium name="Lawrence Berkeley National Laboratory"/>
            <person name="Haridas S."/>
            <person name="Hensen N."/>
            <person name="Bonometti L."/>
            <person name="Westerberg I."/>
            <person name="Brannstrom I.O."/>
            <person name="Guillou S."/>
            <person name="Cros-Aarteil S."/>
            <person name="Calhoun S."/>
            <person name="Kuo A."/>
            <person name="Mondo S."/>
            <person name="Pangilinan J."/>
            <person name="Riley R."/>
            <person name="LaButti K."/>
            <person name="Andreopoulos B."/>
            <person name="Lipzen A."/>
            <person name="Chen C."/>
            <person name="Yanf M."/>
            <person name="Daum C."/>
            <person name="Ng V."/>
            <person name="Clum A."/>
            <person name="Steindorff A."/>
            <person name="Ohm R."/>
            <person name="Martin F."/>
            <person name="Silar P."/>
            <person name="Natvig D."/>
            <person name="Lalanne C."/>
            <person name="Gautier V."/>
            <person name="Ament-velasquez S.L."/>
            <person name="Kruys A."/>
            <person name="Hutchinson M.I."/>
            <person name="Powell A.J."/>
            <person name="Barry K."/>
            <person name="Miller A.N."/>
            <person name="Grigoriev I.V."/>
            <person name="Debuchy R."/>
            <person name="Gladieux P."/>
            <person name="Thoren M.H."/>
            <person name="Johannesson H."/>
        </authorList>
    </citation>
    <scope>NUCLEOTIDE SEQUENCE</scope>
    <source>
        <strain evidence="2">CBS 232.78</strain>
    </source>
</reference>
<sequence length="160" mass="17211">MHSNLLSKPHHLLLFSLVLAAAVIATTTPPTLVHNYEYGYWNASIAGGSSASGFKWRNLQASYFSSAASTEPQSITSCRWVLDMSAHSKTSSCNNTLFSYIWGETIVTLKETVEIRNEANEAISLAVSGTIPINYRCGLGGSGRECTTSAFLMNATAPQA</sequence>
<organism evidence="2 3">
    <name type="scientific">Podospora didyma</name>
    <dbReference type="NCBI Taxonomy" id="330526"/>
    <lineage>
        <taxon>Eukaryota</taxon>
        <taxon>Fungi</taxon>
        <taxon>Dikarya</taxon>
        <taxon>Ascomycota</taxon>
        <taxon>Pezizomycotina</taxon>
        <taxon>Sordariomycetes</taxon>
        <taxon>Sordariomycetidae</taxon>
        <taxon>Sordariales</taxon>
        <taxon>Podosporaceae</taxon>
        <taxon>Podospora</taxon>
    </lineage>
</organism>
<evidence type="ECO:0000256" key="1">
    <source>
        <dbReference type="SAM" id="SignalP"/>
    </source>
</evidence>
<name>A0AAE0K2Q9_9PEZI</name>
<protein>
    <recommendedName>
        <fullName evidence="4">AA1-like domain-containing protein</fullName>
    </recommendedName>
</protein>
<evidence type="ECO:0000313" key="3">
    <source>
        <dbReference type="Proteomes" id="UP001285441"/>
    </source>
</evidence>
<dbReference type="Proteomes" id="UP001285441">
    <property type="component" value="Unassembled WGS sequence"/>
</dbReference>
<feature type="signal peptide" evidence="1">
    <location>
        <begin position="1"/>
        <end position="25"/>
    </location>
</feature>
<dbReference type="AlphaFoldDB" id="A0AAE0K2Q9"/>
<accession>A0AAE0K2Q9</accession>
<dbReference type="EMBL" id="JAULSW010000010">
    <property type="protein sequence ID" value="KAK3368515.1"/>
    <property type="molecule type" value="Genomic_DNA"/>
</dbReference>